<evidence type="ECO:0000313" key="2">
    <source>
        <dbReference type="Proteomes" id="UP001431209"/>
    </source>
</evidence>
<sequence length="111" mass="12101">MSNGDYTLVLDSEASTEQLQFPHELTSAGSLTKLSEPQEYHVSISGNEVTIKTPEETVKGSRSEAGKNQFDLELFAGGRLQINDDGSTAEYVVYGSGRPVVSYKRGTLKQK</sequence>
<keyword evidence="1" id="KW-0238">DNA-binding</keyword>
<evidence type="ECO:0000313" key="1">
    <source>
        <dbReference type="EMBL" id="KAL0491162.1"/>
    </source>
</evidence>
<dbReference type="Proteomes" id="UP001431209">
    <property type="component" value="Unassembled WGS sequence"/>
</dbReference>
<accession>A0AAW2ZMT2</accession>
<proteinExistence type="predicted"/>
<gene>
    <name evidence="1" type="ORF">AKO1_010014</name>
</gene>
<keyword evidence="2" id="KW-1185">Reference proteome</keyword>
<reference evidence="1 2" key="1">
    <citation type="submission" date="2024-03" db="EMBL/GenBank/DDBJ databases">
        <title>The Acrasis kona genome and developmental transcriptomes reveal deep origins of eukaryotic multicellular pathways.</title>
        <authorList>
            <person name="Sheikh S."/>
            <person name="Fu C.-J."/>
            <person name="Brown M.W."/>
            <person name="Baldauf S.L."/>
        </authorList>
    </citation>
    <scope>NUCLEOTIDE SEQUENCE [LARGE SCALE GENOMIC DNA]</scope>
    <source>
        <strain evidence="1 2">ATCC MYA-3509</strain>
    </source>
</reference>
<dbReference type="GO" id="GO:0003677">
    <property type="term" value="F:DNA binding"/>
    <property type="evidence" value="ECO:0007669"/>
    <property type="project" value="UniProtKB-KW"/>
</dbReference>
<name>A0AAW2ZMT2_9EUKA</name>
<organism evidence="1 2">
    <name type="scientific">Acrasis kona</name>
    <dbReference type="NCBI Taxonomy" id="1008807"/>
    <lineage>
        <taxon>Eukaryota</taxon>
        <taxon>Discoba</taxon>
        <taxon>Heterolobosea</taxon>
        <taxon>Tetramitia</taxon>
        <taxon>Eutetramitia</taxon>
        <taxon>Acrasidae</taxon>
        <taxon>Acrasis</taxon>
    </lineage>
</organism>
<comment type="caution">
    <text evidence="1">The sequence shown here is derived from an EMBL/GenBank/DDBJ whole genome shotgun (WGS) entry which is preliminary data.</text>
</comment>
<dbReference type="EMBL" id="JAOPGA020001767">
    <property type="protein sequence ID" value="KAL0491162.1"/>
    <property type="molecule type" value="Genomic_DNA"/>
</dbReference>
<dbReference type="AlphaFoldDB" id="A0AAW2ZMT2"/>
<protein>
    <submittedName>
        <fullName evidence="1">Major DNA-binding protein</fullName>
    </submittedName>
</protein>